<dbReference type="InterPro" id="IPR003594">
    <property type="entry name" value="HATPase_dom"/>
</dbReference>
<sequence>MMNILQIRTSKKRGHTNMRKSKKDLQAVTFQAKLEREFLKRFYVILFSSFLVVLLSSVSFYFINIYSSMQTERKQIAESYEKMKASFESKIESMSTELVLSYIEGTANERDLYTKYYEMMAVQNNNIQGRFLIIDKNYSPLFDSGKEWHNSNKFTNYLKAVYSHAIEDREITERVYVSQEKIHYLVLSKKIMKNGELKGYLAVLVDGRSFYPTTNLTGVNYYLYDKYDNIFAMSSSYFVEGNLEKLSDEVQTPIKYRQGELVLAVNSQVSNNLSLVVFKKETSIFMISLFLLFSTLLICLAAVIPIKHISKKFAENNSKNVALISEEMEKVGENRNYRFKIESNDEFSDLAQNINEMLDRIDRLFENNLELVKENALSERKKLEAQFDPHFLYNTLEVIRISTLYDPKLANEMILSLNQVLRYSISEQFEYSQIKDDINYLKHYLKIYEIRFEELNYVIRVEEKLAKIEIPKLLLLPIIENSLKYGLIKRKDLQLLIEIKQLDNGNVVLSVADNGGGIAKEIVDKVNQESYQNKGNHHGLYNSKRRFLLRYPNSQFTLFSEFEESAVIMEIKKEDLTNV</sequence>
<keyword evidence="6" id="KW-0472">Membrane</keyword>
<dbReference type="PANTHER" id="PTHR34220">
    <property type="entry name" value="SENSOR HISTIDINE KINASE YPDA"/>
    <property type="match status" value="1"/>
</dbReference>
<feature type="transmembrane region" description="Helical" evidence="6">
    <location>
        <begin position="42"/>
        <end position="63"/>
    </location>
</feature>
<dbReference type="AlphaFoldDB" id="A0A429ZNE2"/>
<dbReference type="GO" id="GO:0000155">
    <property type="term" value="F:phosphorelay sensor kinase activity"/>
    <property type="evidence" value="ECO:0007669"/>
    <property type="project" value="InterPro"/>
</dbReference>
<comment type="caution">
    <text evidence="8">The sequence shown here is derived from an EMBL/GenBank/DDBJ whole genome shotgun (WGS) entry which is preliminary data.</text>
</comment>
<feature type="coiled-coil region" evidence="5">
    <location>
        <begin position="347"/>
        <end position="386"/>
    </location>
</feature>
<dbReference type="PANTHER" id="PTHR34220:SF7">
    <property type="entry name" value="SENSOR HISTIDINE KINASE YPDA"/>
    <property type="match status" value="1"/>
</dbReference>
<dbReference type="CDD" id="cd06225">
    <property type="entry name" value="HAMP"/>
    <property type="match status" value="1"/>
</dbReference>
<dbReference type="PROSITE" id="PS50885">
    <property type="entry name" value="HAMP"/>
    <property type="match status" value="1"/>
</dbReference>
<feature type="transmembrane region" description="Helical" evidence="6">
    <location>
        <begin position="284"/>
        <end position="304"/>
    </location>
</feature>
<keyword evidence="6" id="KW-1133">Transmembrane helix</keyword>
<comment type="subcellular location">
    <subcellularLocation>
        <location evidence="1">Membrane</location>
    </subcellularLocation>
</comment>
<evidence type="ECO:0000259" key="7">
    <source>
        <dbReference type="PROSITE" id="PS50885"/>
    </source>
</evidence>
<keyword evidence="3" id="KW-0808">Transferase</keyword>
<keyword evidence="6" id="KW-0812">Transmembrane</keyword>
<gene>
    <name evidence="8" type="ORF">CBF35_08490</name>
</gene>
<dbReference type="Pfam" id="PF02518">
    <property type="entry name" value="HATPase_c"/>
    <property type="match status" value="1"/>
</dbReference>
<evidence type="ECO:0000256" key="4">
    <source>
        <dbReference type="ARBA" id="ARBA00022777"/>
    </source>
</evidence>
<dbReference type="EMBL" id="NGJU01000011">
    <property type="protein sequence ID" value="RST95213.1"/>
    <property type="molecule type" value="Genomic_DNA"/>
</dbReference>
<dbReference type="InterPro" id="IPR010559">
    <property type="entry name" value="Sig_transdc_His_kin_internal"/>
</dbReference>
<feature type="domain" description="HAMP" evidence="7">
    <location>
        <begin position="324"/>
        <end position="366"/>
    </location>
</feature>
<proteinExistence type="predicted"/>
<evidence type="ECO:0000313" key="8">
    <source>
        <dbReference type="EMBL" id="RST95213.1"/>
    </source>
</evidence>
<evidence type="ECO:0000313" key="9">
    <source>
        <dbReference type="Proteomes" id="UP000287239"/>
    </source>
</evidence>
<dbReference type="Pfam" id="PF06580">
    <property type="entry name" value="His_kinase"/>
    <property type="match status" value="1"/>
</dbReference>
<evidence type="ECO:0000256" key="2">
    <source>
        <dbReference type="ARBA" id="ARBA00022553"/>
    </source>
</evidence>
<dbReference type="Gene3D" id="6.10.340.10">
    <property type="match status" value="1"/>
</dbReference>
<keyword evidence="5" id="KW-0175">Coiled coil</keyword>
<keyword evidence="2" id="KW-0597">Phosphoprotein</keyword>
<name>A0A429ZNE2_9ENTE</name>
<dbReference type="OrthoDB" id="9776552at2"/>
<dbReference type="InterPro" id="IPR003660">
    <property type="entry name" value="HAMP_dom"/>
</dbReference>
<keyword evidence="9" id="KW-1185">Reference proteome</keyword>
<dbReference type="Proteomes" id="UP000287239">
    <property type="component" value="Unassembled WGS sequence"/>
</dbReference>
<protein>
    <recommendedName>
        <fullName evidence="7">HAMP domain-containing protein</fullName>
    </recommendedName>
</protein>
<reference evidence="8 9" key="1">
    <citation type="submission" date="2017-05" db="EMBL/GenBank/DDBJ databases">
        <title>Vagococcus spp. assemblies.</title>
        <authorList>
            <person name="Gulvik C.A."/>
        </authorList>
    </citation>
    <scope>NUCLEOTIDE SEQUENCE [LARGE SCALE GENOMIC DNA]</scope>
    <source>
        <strain evidence="8 9">NCFB 2777</strain>
    </source>
</reference>
<keyword evidence="4" id="KW-0418">Kinase</keyword>
<dbReference type="InterPro" id="IPR050640">
    <property type="entry name" value="Bact_2-comp_sensor_kinase"/>
</dbReference>
<organism evidence="8 9">
    <name type="scientific">Vagococcus salmoninarum</name>
    <dbReference type="NCBI Taxonomy" id="2739"/>
    <lineage>
        <taxon>Bacteria</taxon>
        <taxon>Bacillati</taxon>
        <taxon>Bacillota</taxon>
        <taxon>Bacilli</taxon>
        <taxon>Lactobacillales</taxon>
        <taxon>Enterococcaceae</taxon>
        <taxon>Vagococcus</taxon>
    </lineage>
</organism>
<dbReference type="GO" id="GO:0016020">
    <property type="term" value="C:membrane"/>
    <property type="evidence" value="ECO:0007669"/>
    <property type="project" value="UniProtKB-SubCell"/>
</dbReference>
<evidence type="ECO:0000256" key="5">
    <source>
        <dbReference type="SAM" id="Coils"/>
    </source>
</evidence>
<dbReference type="InterPro" id="IPR036890">
    <property type="entry name" value="HATPase_C_sf"/>
</dbReference>
<evidence type="ECO:0000256" key="6">
    <source>
        <dbReference type="SAM" id="Phobius"/>
    </source>
</evidence>
<accession>A0A429ZNE2</accession>
<evidence type="ECO:0000256" key="1">
    <source>
        <dbReference type="ARBA" id="ARBA00004370"/>
    </source>
</evidence>
<evidence type="ECO:0000256" key="3">
    <source>
        <dbReference type="ARBA" id="ARBA00022679"/>
    </source>
</evidence>
<dbReference type="Gene3D" id="3.30.565.10">
    <property type="entry name" value="Histidine kinase-like ATPase, C-terminal domain"/>
    <property type="match status" value="1"/>
</dbReference>
<dbReference type="SUPFAM" id="SSF55874">
    <property type="entry name" value="ATPase domain of HSP90 chaperone/DNA topoisomerase II/histidine kinase"/>
    <property type="match status" value="1"/>
</dbReference>
<dbReference type="Pfam" id="PF00672">
    <property type="entry name" value="HAMP"/>
    <property type="match status" value="1"/>
</dbReference>